<organism evidence="4 5">
    <name type="scientific">Xylanimonas oleitrophica</name>
    <dbReference type="NCBI Taxonomy" id="2607479"/>
    <lineage>
        <taxon>Bacteria</taxon>
        <taxon>Bacillati</taxon>
        <taxon>Actinomycetota</taxon>
        <taxon>Actinomycetes</taxon>
        <taxon>Micrococcales</taxon>
        <taxon>Promicromonosporaceae</taxon>
        <taxon>Xylanimonas</taxon>
    </lineage>
</organism>
<sequence>MSTSTSTSASTAGGVGAQAGRPPGTGPGPAVTSWAVALLLLAALPLSAAFDSPLVLGPLAGAVVVPFAVVALARRLRLPAWAAASATLSLVLVVGASFARSASPALTGTGAGTGMTTVAAWRTTPFGEAAGPVVDAVARLLTAPRPAPVEHVVPVAMLTAVVALAVALAVARGSRARLAPLVGAVVLYGAAQLLTAGAADAGPVAAACVVVAAAGWLLLDGEAVRRGTPEAVLGRAAPGSRVRWRAGGVAGLVVVALVGAAGAGAATAVRGAPYEPREHVTPPRVPMSAAHPVAELARWHAEPDVPLLRVRGQHPGYLSWVTLPDFDGARWAAHLDLRPVGAVVEPALPPGAARGEARAEVELLGLAGASGPPGVWLPSVGHPVSTTAPGALSDADTGVLALAGPDARLPEGLVYELRAHVDVSDVGHAAAAGVPAGEEVARYLELPRLPADLRAYAQAVVEGAPSRLEQAMLLAEEVRTGRELAHDAVSGSSYARVRELLFAEAADGGQVGTSEQFTTAFAVLGRAVGLPTRVVLGFEVPPAEGEEPVVVHGADARMWAEVYFAGPGWVRFDPTPGAATATGLAPDLAAQQVGDVPQDGEDGPAQDLDPAEGGADEDPEASGAPLDESAPGAAGRWAGALAALLGVALLAVPAGLAVARAGRRRRLRTAGVVGAWQHVADAMLLRQGLPAPSRTAPRIADDVARLVDSATGAAAATLARAAEAAAFAPGPASPEGSTWSQAAQVSRALRRSAPWRRRITWWVDPRPLRRR</sequence>
<dbReference type="SMART" id="SM00460">
    <property type="entry name" value="TGc"/>
    <property type="match status" value="1"/>
</dbReference>
<comment type="caution">
    <text evidence="4">The sequence shown here is derived from an EMBL/GenBank/DDBJ whole genome shotgun (WGS) entry which is preliminary data.</text>
</comment>
<dbReference type="EMBL" id="QKWH01000020">
    <property type="protein sequence ID" value="PZR51565.1"/>
    <property type="molecule type" value="Genomic_DNA"/>
</dbReference>
<feature type="region of interest" description="Disordered" evidence="1">
    <location>
        <begin position="594"/>
        <end position="631"/>
    </location>
</feature>
<dbReference type="Proteomes" id="UP000248783">
    <property type="component" value="Unassembled WGS sequence"/>
</dbReference>
<keyword evidence="2" id="KW-0472">Membrane</keyword>
<dbReference type="AlphaFoldDB" id="A0A2W5WUQ8"/>
<reference evidence="4 5" key="1">
    <citation type="submission" date="2018-06" db="EMBL/GenBank/DDBJ databases">
        <title>Whole genome sequencing of a novel hydrocarbon degrading bacterial strain, PW21 isolated from oil contaminated produced water sample.</title>
        <authorList>
            <person name="Nagkirti P."/>
            <person name="Shaikh A."/>
            <person name="Gowdaman V."/>
            <person name="Engineer A.E."/>
            <person name="Dagar S."/>
            <person name="Dhakephalkar P.K."/>
        </authorList>
    </citation>
    <scope>NUCLEOTIDE SEQUENCE [LARGE SCALE GENOMIC DNA]</scope>
    <source>
        <strain evidence="4 5">PW21</strain>
    </source>
</reference>
<accession>A0A2W5WUQ8</accession>
<evidence type="ECO:0000256" key="1">
    <source>
        <dbReference type="SAM" id="MobiDB-lite"/>
    </source>
</evidence>
<feature type="transmembrane region" description="Helical" evidence="2">
    <location>
        <begin position="178"/>
        <end position="195"/>
    </location>
</feature>
<keyword evidence="5" id="KW-1185">Reference proteome</keyword>
<gene>
    <name evidence="4" type="ORF">DNL40_15850</name>
</gene>
<feature type="transmembrane region" description="Helical" evidence="2">
    <location>
        <begin position="151"/>
        <end position="171"/>
    </location>
</feature>
<feature type="transmembrane region" description="Helical" evidence="2">
    <location>
        <begin position="80"/>
        <end position="99"/>
    </location>
</feature>
<keyword evidence="2" id="KW-1133">Transmembrane helix</keyword>
<feature type="transmembrane region" description="Helical" evidence="2">
    <location>
        <begin position="249"/>
        <end position="269"/>
    </location>
</feature>
<feature type="transmembrane region" description="Helical" evidence="2">
    <location>
        <begin position="637"/>
        <end position="659"/>
    </location>
</feature>
<dbReference type="InterPro" id="IPR038765">
    <property type="entry name" value="Papain-like_cys_pep_sf"/>
</dbReference>
<feature type="transmembrane region" description="Helical" evidence="2">
    <location>
        <begin position="201"/>
        <end position="219"/>
    </location>
</feature>
<protein>
    <recommendedName>
        <fullName evidence="3">Transglutaminase-like domain-containing protein</fullName>
    </recommendedName>
</protein>
<keyword evidence="2" id="KW-0812">Transmembrane</keyword>
<dbReference type="SUPFAM" id="SSF54001">
    <property type="entry name" value="Cysteine proteinases"/>
    <property type="match status" value="1"/>
</dbReference>
<evidence type="ECO:0000313" key="4">
    <source>
        <dbReference type="EMBL" id="PZR51565.1"/>
    </source>
</evidence>
<feature type="transmembrane region" description="Helical" evidence="2">
    <location>
        <begin position="31"/>
        <end position="50"/>
    </location>
</feature>
<feature type="domain" description="Transglutaminase-like" evidence="3">
    <location>
        <begin position="506"/>
        <end position="576"/>
    </location>
</feature>
<dbReference type="RefSeq" id="WP_111252238.1">
    <property type="nucleotide sequence ID" value="NZ_QKWH01000020.1"/>
</dbReference>
<feature type="compositionally biased region" description="Low complexity" evidence="1">
    <location>
        <begin position="1"/>
        <end position="22"/>
    </location>
</feature>
<feature type="region of interest" description="Disordered" evidence="1">
    <location>
        <begin position="1"/>
        <end position="26"/>
    </location>
</feature>
<feature type="transmembrane region" description="Helical" evidence="2">
    <location>
        <begin position="56"/>
        <end position="73"/>
    </location>
</feature>
<dbReference type="InterPro" id="IPR052901">
    <property type="entry name" value="Bact_TGase-like"/>
</dbReference>
<dbReference type="InterPro" id="IPR002931">
    <property type="entry name" value="Transglutaminase-like"/>
</dbReference>
<dbReference type="Gene3D" id="3.10.620.30">
    <property type="match status" value="1"/>
</dbReference>
<dbReference type="PANTHER" id="PTHR42736:SF1">
    <property type="entry name" value="PROTEIN-GLUTAMINE GAMMA-GLUTAMYLTRANSFERASE"/>
    <property type="match status" value="1"/>
</dbReference>
<evidence type="ECO:0000256" key="2">
    <source>
        <dbReference type="SAM" id="Phobius"/>
    </source>
</evidence>
<name>A0A2W5WUQ8_9MICO</name>
<proteinExistence type="predicted"/>
<evidence type="ECO:0000259" key="3">
    <source>
        <dbReference type="SMART" id="SM00460"/>
    </source>
</evidence>
<dbReference type="PANTHER" id="PTHR42736">
    <property type="entry name" value="PROTEIN-GLUTAMINE GAMMA-GLUTAMYLTRANSFERASE"/>
    <property type="match status" value="1"/>
</dbReference>
<dbReference type="Pfam" id="PF01841">
    <property type="entry name" value="Transglut_core"/>
    <property type="match status" value="1"/>
</dbReference>
<evidence type="ECO:0000313" key="5">
    <source>
        <dbReference type="Proteomes" id="UP000248783"/>
    </source>
</evidence>